<evidence type="ECO:0000313" key="1">
    <source>
        <dbReference type="EMBL" id="KAK0703073.1"/>
    </source>
</evidence>
<dbReference type="RefSeq" id="XP_060289932.1">
    <property type="nucleotide sequence ID" value="XM_060440545.1"/>
</dbReference>
<dbReference type="EMBL" id="JAUIRO010000008">
    <property type="protein sequence ID" value="KAK0703073.1"/>
    <property type="molecule type" value="Genomic_DNA"/>
</dbReference>
<comment type="caution">
    <text evidence="1">The sequence shown here is derived from an EMBL/GenBank/DDBJ whole genome shotgun (WGS) entry which is preliminary data.</text>
</comment>
<dbReference type="GeneID" id="85323815"/>
<reference evidence="1" key="1">
    <citation type="submission" date="2023-06" db="EMBL/GenBank/DDBJ databases">
        <title>Genome-scale phylogeny and comparative genomics of the fungal order Sordariales.</title>
        <authorList>
            <consortium name="Lawrence Berkeley National Laboratory"/>
            <person name="Hensen N."/>
            <person name="Bonometti L."/>
            <person name="Westerberg I."/>
            <person name="Brannstrom I.O."/>
            <person name="Guillou S."/>
            <person name="Cros-Aarteil S."/>
            <person name="Calhoun S."/>
            <person name="Haridas S."/>
            <person name="Kuo A."/>
            <person name="Mondo S."/>
            <person name="Pangilinan J."/>
            <person name="Riley R."/>
            <person name="LaButti K."/>
            <person name="Andreopoulos B."/>
            <person name="Lipzen A."/>
            <person name="Chen C."/>
            <person name="Yanf M."/>
            <person name="Daum C."/>
            <person name="Ng V."/>
            <person name="Clum A."/>
            <person name="Steindorff A."/>
            <person name="Ohm R."/>
            <person name="Martin F."/>
            <person name="Silar P."/>
            <person name="Natvig D."/>
            <person name="Lalanne C."/>
            <person name="Gautier V."/>
            <person name="Ament-velasquez S.L."/>
            <person name="Kruys A."/>
            <person name="Hutchinson M.I."/>
            <person name="Powell A.J."/>
            <person name="Barry K."/>
            <person name="Miller A.N."/>
            <person name="Grigoriev I.V."/>
            <person name="Debuchy R."/>
            <person name="Gladieux P."/>
            <person name="Thoren M.H."/>
            <person name="Johannesson H."/>
        </authorList>
    </citation>
    <scope>NUCLEOTIDE SEQUENCE</scope>
    <source>
        <strain evidence="1">SMH2392-1A</strain>
    </source>
</reference>
<gene>
    <name evidence="1" type="ORF">B0T26DRAFT_680823</name>
</gene>
<accession>A0AA39ZT50</accession>
<protein>
    <submittedName>
        <fullName evidence="1">Uncharacterized protein</fullName>
    </submittedName>
</protein>
<proteinExistence type="predicted"/>
<dbReference type="Proteomes" id="UP001172101">
    <property type="component" value="Unassembled WGS sequence"/>
</dbReference>
<sequence>MSNKDWHRYSIEFCGGTHVDKAGCSAHRGGHWPRAWQARRTAVRVEEPLEGLEYMAPSPKKEILIKQAQAELTTSAISKYDFQGHSKSSLVASECRTDVAKVEEGVDAARMYLERLKV</sequence>
<name>A0AA39ZT50_9PEZI</name>
<dbReference type="AlphaFoldDB" id="A0AA39ZT50"/>
<evidence type="ECO:0000313" key="2">
    <source>
        <dbReference type="Proteomes" id="UP001172101"/>
    </source>
</evidence>
<keyword evidence="2" id="KW-1185">Reference proteome</keyword>
<organism evidence="1 2">
    <name type="scientific">Lasiosphaeria miniovina</name>
    <dbReference type="NCBI Taxonomy" id="1954250"/>
    <lineage>
        <taxon>Eukaryota</taxon>
        <taxon>Fungi</taxon>
        <taxon>Dikarya</taxon>
        <taxon>Ascomycota</taxon>
        <taxon>Pezizomycotina</taxon>
        <taxon>Sordariomycetes</taxon>
        <taxon>Sordariomycetidae</taxon>
        <taxon>Sordariales</taxon>
        <taxon>Lasiosphaeriaceae</taxon>
        <taxon>Lasiosphaeria</taxon>
    </lineage>
</organism>